<sequence length="52" mass="5843">VLCRPHKHGKACTSEKWEIILSGLMSILHPSQTFVLFLKTRPSGRINLLVSV</sequence>
<proteinExistence type="predicted"/>
<reference evidence="1 2" key="1">
    <citation type="journal article" date="2018" name="Nat. Ecol. Evol.">
        <title>Pezizomycetes genomes reveal the molecular basis of ectomycorrhizal truffle lifestyle.</title>
        <authorList>
            <person name="Murat C."/>
            <person name="Payen T."/>
            <person name="Noel B."/>
            <person name="Kuo A."/>
            <person name="Morin E."/>
            <person name="Chen J."/>
            <person name="Kohler A."/>
            <person name="Krizsan K."/>
            <person name="Balestrini R."/>
            <person name="Da Silva C."/>
            <person name="Montanini B."/>
            <person name="Hainaut M."/>
            <person name="Levati E."/>
            <person name="Barry K.W."/>
            <person name="Belfiori B."/>
            <person name="Cichocki N."/>
            <person name="Clum A."/>
            <person name="Dockter R.B."/>
            <person name="Fauchery L."/>
            <person name="Guy J."/>
            <person name="Iotti M."/>
            <person name="Le Tacon F."/>
            <person name="Lindquist E.A."/>
            <person name="Lipzen A."/>
            <person name="Malagnac F."/>
            <person name="Mello A."/>
            <person name="Molinier V."/>
            <person name="Miyauchi S."/>
            <person name="Poulain J."/>
            <person name="Riccioni C."/>
            <person name="Rubini A."/>
            <person name="Sitrit Y."/>
            <person name="Splivallo R."/>
            <person name="Traeger S."/>
            <person name="Wang M."/>
            <person name="Zifcakova L."/>
            <person name="Wipf D."/>
            <person name="Zambonelli A."/>
            <person name="Paolocci F."/>
            <person name="Nowrousian M."/>
            <person name="Ottonello S."/>
            <person name="Baldrian P."/>
            <person name="Spatafora J.W."/>
            <person name="Henrissat B."/>
            <person name="Nagy L.G."/>
            <person name="Aury J.M."/>
            <person name="Wincker P."/>
            <person name="Grigoriev I.V."/>
            <person name="Bonfante P."/>
            <person name="Martin F.M."/>
        </authorList>
    </citation>
    <scope>NUCLEOTIDE SEQUENCE [LARGE SCALE GENOMIC DNA]</scope>
    <source>
        <strain evidence="1 2">120613-1</strain>
    </source>
</reference>
<keyword evidence="2" id="KW-1185">Reference proteome</keyword>
<evidence type="ECO:0000313" key="2">
    <source>
        <dbReference type="Proteomes" id="UP000276215"/>
    </source>
</evidence>
<protein>
    <submittedName>
        <fullName evidence="1">Uncharacterized protein</fullName>
    </submittedName>
</protein>
<dbReference type="AlphaFoldDB" id="A0A3N4JIG8"/>
<feature type="non-terminal residue" evidence="1">
    <location>
        <position position="52"/>
    </location>
</feature>
<dbReference type="EMBL" id="ML120411">
    <property type="protein sequence ID" value="RPA96808.1"/>
    <property type="molecule type" value="Genomic_DNA"/>
</dbReference>
<organism evidence="1 2">
    <name type="scientific">Choiromyces venosus 120613-1</name>
    <dbReference type="NCBI Taxonomy" id="1336337"/>
    <lineage>
        <taxon>Eukaryota</taxon>
        <taxon>Fungi</taxon>
        <taxon>Dikarya</taxon>
        <taxon>Ascomycota</taxon>
        <taxon>Pezizomycotina</taxon>
        <taxon>Pezizomycetes</taxon>
        <taxon>Pezizales</taxon>
        <taxon>Tuberaceae</taxon>
        <taxon>Choiromyces</taxon>
    </lineage>
</organism>
<accession>A0A3N4JIG8</accession>
<evidence type="ECO:0000313" key="1">
    <source>
        <dbReference type="EMBL" id="RPA96808.1"/>
    </source>
</evidence>
<gene>
    <name evidence="1" type="ORF">L873DRAFT_1810882</name>
</gene>
<dbReference type="Proteomes" id="UP000276215">
    <property type="component" value="Unassembled WGS sequence"/>
</dbReference>
<feature type="non-terminal residue" evidence="1">
    <location>
        <position position="1"/>
    </location>
</feature>
<name>A0A3N4JIG8_9PEZI</name>